<proteinExistence type="predicted"/>
<name>A0AA38RHG5_9PEZI</name>
<feature type="region of interest" description="Disordered" evidence="1">
    <location>
        <begin position="68"/>
        <end position="200"/>
    </location>
</feature>
<reference evidence="3" key="1">
    <citation type="submission" date="2022-07" db="EMBL/GenBank/DDBJ databases">
        <title>Fungi with potential for degradation of polypropylene.</title>
        <authorList>
            <person name="Gostincar C."/>
        </authorList>
    </citation>
    <scope>NUCLEOTIDE SEQUENCE</scope>
    <source>
        <strain evidence="3">EXF-13308</strain>
    </source>
</reference>
<organism evidence="3 4">
    <name type="scientific">Pleurostoma richardsiae</name>
    <dbReference type="NCBI Taxonomy" id="41990"/>
    <lineage>
        <taxon>Eukaryota</taxon>
        <taxon>Fungi</taxon>
        <taxon>Dikarya</taxon>
        <taxon>Ascomycota</taxon>
        <taxon>Pezizomycotina</taxon>
        <taxon>Sordariomycetes</taxon>
        <taxon>Sordariomycetidae</taxon>
        <taxon>Calosphaeriales</taxon>
        <taxon>Pleurostomataceae</taxon>
        <taxon>Pleurostoma</taxon>
    </lineage>
</organism>
<keyword evidence="2" id="KW-0472">Membrane</keyword>
<gene>
    <name evidence="3" type="ORF">NKR23_g7769</name>
</gene>
<evidence type="ECO:0000313" key="4">
    <source>
        <dbReference type="Proteomes" id="UP001174694"/>
    </source>
</evidence>
<keyword evidence="4" id="KW-1185">Reference proteome</keyword>
<evidence type="ECO:0000256" key="1">
    <source>
        <dbReference type="SAM" id="MobiDB-lite"/>
    </source>
</evidence>
<evidence type="ECO:0000256" key="2">
    <source>
        <dbReference type="SAM" id="Phobius"/>
    </source>
</evidence>
<evidence type="ECO:0000313" key="3">
    <source>
        <dbReference type="EMBL" id="KAJ9141791.1"/>
    </source>
</evidence>
<feature type="transmembrane region" description="Helical" evidence="2">
    <location>
        <begin position="20"/>
        <end position="43"/>
    </location>
</feature>
<sequence length="200" mass="21860">MSSQNGDSLSSGPLFEGHPWVWVIIPLSIVLAVGALACSCHTYRMRRRKKRILLDPRGRQALERDLEEALAGREPTRRAGAGAAGRTPGQRWARPTTRWAWATNLTSARPEEGLNELGEAPPPYDGKKVPDGPKDDETRQGIELDEVEAGGSRRPGQGRETDQPGLVEPPAYSPPSRRSSITEPPPAVLRPDSTTNHRHG</sequence>
<dbReference type="Proteomes" id="UP001174694">
    <property type="component" value="Unassembled WGS sequence"/>
</dbReference>
<feature type="compositionally biased region" description="Low complexity" evidence="1">
    <location>
        <begin position="78"/>
        <end position="91"/>
    </location>
</feature>
<keyword evidence="2" id="KW-1133">Transmembrane helix</keyword>
<dbReference type="AlphaFoldDB" id="A0AA38RHG5"/>
<protein>
    <submittedName>
        <fullName evidence="3">Uncharacterized protein</fullName>
    </submittedName>
</protein>
<dbReference type="EMBL" id="JANBVO010000025">
    <property type="protein sequence ID" value="KAJ9141791.1"/>
    <property type="molecule type" value="Genomic_DNA"/>
</dbReference>
<keyword evidence="2" id="KW-0812">Transmembrane</keyword>
<accession>A0AA38RHG5</accession>
<feature type="compositionally biased region" description="Basic and acidic residues" evidence="1">
    <location>
        <begin position="125"/>
        <end position="142"/>
    </location>
</feature>
<comment type="caution">
    <text evidence="3">The sequence shown here is derived from an EMBL/GenBank/DDBJ whole genome shotgun (WGS) entry which is preliminary data.</text>
</comment>